<evidence type="ECO:0000313" key="2">
    <source>
        <dbReference type="EMBL" id="GKT06354.1"/>
    </source>
</evidence>
<evidence type="ECO:0000259" key="1">
    <source>
        <dbReference type="PROSITE" id="PS51094"/>
    </source>
</evidence>
<dbReference type="EMBL" id="BQXO01000005">
    <property type="protein sequence ID" value="GKT06354.1"/>
    <property type="molecule type" value="Genomic_DNA"/>
</dbReference>
<dbReference type="InterPro" id="IPR016152">
    <property type="entry name" value="PTrfase/Anion_transptr"/>
</dbReference>
<sequence length="151" mass="16632">MALIEENLILLDIQATDRNDALSQIAEHLHKDGFVKASYRDAIINREANFSTGLQTATIGVAIPHTDAEHVNTAKIAVARLQQPVTFQQMGDGQPVAVEMIFMLALKEPHAQLTMLQNLMTMFQNTEVMSQLIHAKTSAAVLAILNENNIN</sequence>
<dbReference type="PROSITE" id="PS51094">
    <property type="entry name" value="PTS_EIIA_TYPE_2"/>
    <property type="match status" value="1"/>
</dbReference>
<evidence type="ECO:0000313" key="3">
    <source>
        <dbReference type="Proteomes" id="UP001628078"/>
    </source>
</evidence>
<dbReference type="Pfam" id="PF00359">
    <property type="entry name" value="PTS_EIIA_2"/>
    <property type="match status" value="1"/>
</dbReference>
<dbReference type="PANTHER" id="PTHR47738">
    <property type="entry name" value="PTS SYSTEM FRUCTOSE-LIKE EIIA COMPONENT-RELATED"/>
    <property type="match status" value="1"/>
</dbReference>
<dbReference type="RefSeq" id="WP_407884430.1">
    <property type="nucleotide sequence ID" value="NZ_BQXO01000005.1"/>
</dbReference>
<dbReference type="PANTHER" id="PTHR47738:SF3">
    <property type="entry name" value="PHOSPHOTRANSFERASE SYSTEM MANNITOL_FRUCTOSE-SPECIFIC IIA DOMAIN CONTAINING PROTEIN"/>
    <property type="match status" value="1"/>
</dbReference>
<comment type="caution">
    <text evidence="2">The sequence shown here is derived from an EMBL/GenBank/DDBJ whole genome shotgun (WGS) entry which is preliminary data.</text>
</comment>
<dbReference type="InterPro" id="IPR002178">
    <property type="entry name" value="PTS_EIIA_type-2_dom"/>
</dbReference>
<keyword evidence="2" id="KW-0762">Sugar transport</keyword>
<reference evidence="2 3" key="1">
    <citation type="submission" date="2022-03" db="EMBL/GenBank/DDBJ databases">
        <title>Draft genome sequence of Furfurilactobacillus curtus JCM 31185.</title>
        <authorList>
            <person name="Suzuki S."/>
            <person name="Endo A."/>
            <person name="Kajikawa A."/>
        </authorList>
    </citation>
    <scope>NUCLEOTIDE SEQUENCE [LARGE SCALE GENOMIC DNA]</scope>
    <source>
        <strain evidence="2 3">JCM 31185</strain>
    </source>
</reference>
<name>A0ABQ5JP54_9LACO</name>
<accession>A0ABQ5JP54</accession>
<dbReference type="InterPro" id="IPR051541">
    <property type="entry name" value="PTS_SugarTrans_NitroReg"/>
</dbReference>
<keyword evidence="3" id="KW-1185">Reference proteome</keyword>
<feature type="domain" description="PTS EIIA type-2" evidence="1">
    <location>
        <begin position="2"/>
        <end position="148"/>
    </location>
</feature>
<keyword evidence="2" id="KW-0813">Transport</keyword>
<proteinExistence type="predicted"/>
<dbReference type="Gene3D" id="3.40.930.10">
    <property type="entry name" value="Mannitol-specific EII, Chain A"/>
    <property type="match status" value="1"/>
</dbReference>
<organism evidence="2 3">
    <name type="scientific">Furfurilactobacillus curtus</name>
    <dbReference type="NCBI Taxonomy" id="1746200"/>
    <lineage>
        <taxon>Bacteria</taxon>
        <taxon>Bacillati</taxon>
        <taxon>Bacillota</taxon>
        <taxon>Bacilli</taxon>
        <taxon>Lactobacillales</taxon>
        <taxon>Lactobacillaceae</taxon>
        <taxon>Furfurilactobacillus</taxon>
    </lineage>
</organism>
<dbReference type="SUPFAM" id="SSF55804">
    <property type="entry name" value="Phoshotransferase/anion transport protein"/>
    <property type="match status" value="1"/>
</dbReference>
<dbReference type="CDD" id="cd00211">
    <property type="entry name" value="PTS_IIA_fru"/>
    <property type="match status" value="1"/>
</dbReference>
<gene>
    <name evidence="2" type="ORF">JCM31185_16410</name>
</gene>
<protein>
    <submittedName>
        <fullName evidence="2">PTS sugar transporter subunit IIA</fullName>
    </submittedName>
</protein>
<dbReference type="Proteomes" id="UP001628078">
    <property type="component" value="Unassembled WGS sequence"/>
</dbReference>